<protein>
    <recommendedName>
        <fullName evidence="5">Succinylglutamate desuccinylase/Aspartoacylase catalytic domain-containing protein</fullName>
    </recommendedName>
</protein>
<proteinExistence type="predicted"/>
<evidence type="ECO:0000256" key="1">
    <source>
        <dbReference type="ARBA" id="ARBA00001947"/>
    </source>
</evidence>
<dbReference type="Pfam" id="PF24827">
    <property type="entry name" value="AstE_AspA_cat"/>
    <property type="match status" value="1"/>
</dbReference>
<dbReference type="AlphaFoldDB" id="A0A4R2PS90"/>
<dbReference type="InterPro" id="IPR043795">
    <property type="entry name" value="N-alpha-Ac-DABA-like"/>
</dbReference>
<dbReference type="PANTHER" id="PTHR37326:SF2">
    <property type="entry name" value="SUCCINYLGLUTAMATE DESUCCINYLASE_ASPARTOACYLASE FAMILY PROTEIN"/>
    <property type="match status" value="1"/>
</dbReference>
<accession>A0A4R2PS90</accession>
<dbReference type="RefSeq" id="WP_132707603.1">
    <property type="nucleotide sequence ID" value="NZ_JACIGF010000002.1"/>
</dbReference>
<dbReference type="EMBL" id="SLXO01000002">
    <property type="protein sequence ID" value="TCP37954.1"/>
    <property type="molecule type" value="Genomic_DNA"/>
</dbReference>
<dbReference type="OrthoDB" id="9782876at2"/>
<dbReference type="GO" id="GO:0016788">
    <property type="term" value="F:hydrolase activity, acting on ester bonds"/>
    <property type="evidence" value="ECO:0007669"/>
    <property type="project" value="InterPro"/>
</dbReference>
<gene>
    <name evidence="6" type="ORF">EV659_102365</name>
</gene>
<keyword evidence="2" id="KW-0479">Metal-binding</keyword>
<dbReference type="PANTHER" id="PTHR37326">
    <property type="entry name" value="BLL3975 PROTEIN"/>
    <property type="match status" value="1"/>
</dbReference>
<dbReference type="GO" id="GO:0046872">
    <property type="term" value="F:metal ion binding"/>
    <property type="evidence" value="ECO:0007669"/>
    <property type="project" value="UniProtKB-KW"/>
</dbReference>
<dbReference type="SUPFAM" id="SSF53187">
    <property type="entry name" value="Zn-dependent exopeptidases"/>
    <property type="match status" value="1"/>
</dbReference>
<dbReference type="PIRSF" id="PIRSF039012">
    <property type="entry name" value="ASP"/>
    <property type="match status" value="1"/>
</dbReference>
<evidence type="ECO:0000256" key="3">
    <source>
        <dbReference type="ARBA" id="ARBA00022801"/>
    </source>
</evidence>
<dbReference type="InterPro" id="IPR053138">
    <property type="entry name" value="N-alpha-Ac-DABA_deacetylase"/>
</dbReference>
<dbReference type="GO" id="GO:0016811">
    <property type="term" value="F:hydrolase activity, acting on carbon-nitrogen (but not peptide) bonds, in linear amides"/>
    <property type="evidence" value="ECO:0007669"/>
    <property type="project" value="InterPro"/>
</dbReference>
<dbReference type="Proteomes" id="UP000295399">
    <property type="component" value="Unassembled WGS sequence"/>
</dbReference>
<evidence type="ECO:0000313" key="7">
    <source>
        <dbReference type="Proteomes" id="UP000295399"/>
    </source>
</evidence>
<keyword evidence="4" id="KW-0862">Zinc</keyword>
<evidence type="ECO:0000256" key="4">
    <source>
        <dbReference type="ARBA" id="ARBA00022833"/>
    </source>
</evidence>
<evidence type="ECO:0000313" key="6">
    <source>
        <dbReference type="EMBL" id="TCP37954.1"/>
    </source>
</evidence>
<feature type="domain" description="Succinylglutamate desuccinylase/Aspartoacylase catalytic" evidence="5">
    <location>
        <begin position="48"/>
        <end position="227"/>
    </location>
</feature>
<dbReference type="Gene3D" id="3.40.630.10">
    <property type="entry name" value="Zn peptidases"/>
    <property type="match status" value="1"/>
</dbReference>
<dbReference type="CDD" id="cd06251">
    <property type="entry name" value="M14_ASTE_ASPA-like"/>
    <property type="match status" value="1"/>
</dbReference>
<dbReference type="InParanoid" id="A0A4R2PS90"/>
<dbReference type="InterPro" id="IPR055438">
    <property type="entry name" value="AstE_AspA_cat"/>
</dbReference>
<name>A0A4R2PS90_RHOSA</name>
<organism evidence="6 7">
    <name type="scientific">Rhodothalassium salexigens DSM 2132</name>
    <dbReference type="NCBI Taxonomy" id="1188247"/>
    <lineage>
        <taxon>Bacteria</taxon>
        <taxon>Pseudomonadati</taxon>
        <taxon>Pseudomonadota</taxon>
        <taxon>Alphaproteobacteria</taxon>
        <taxon>Rhodothalassiales</taxon>
        <taxon>Rhodothalassiaceae</taxon>
        <taxon>Rhodothalassium</taxon>
    </lineage>
</organism>
<keyword evidence="7" id="KW-1185">Reference proteome</keyword>
<comment type="caution">
    <text evidence="6">The sequence shown here is derived from an EMBL/GenBank/DDBJ whole genome shotgun (WGS) entry which is preliminary data.</text>
</comment>
<reference evidence="6 7" key="1">
    <citation type="submission" date="2019-03" db="EMBL/GenBank/DDBJ databases">
        <title>Genomic Encyclopedia of Type Strains, Phase IV (KMG-IV): sequencing the most valuable type-strain genomes for metagenomic binning, comparative biology and taxonomic classification.</title>
        <authorList>
            <person name="Goeker M."/>
        </authorList>
    </citation>
    <scope>NUCLEOTIDE SEQUENCE [LARGE SCALE GENOMIC DNA]</scope>
    <source>
        <strain evidence="6 7">DSM 2132</strain>
    </source>
</reference>
<comment type="cofactor">
    <cofactor evidence="1">
        <name>Zn(2+)</name>
        <dbReference type="ChEBI" id="CHEBI:29105"/>
    </cofactor>
</comment>
<keyword evidence="3" id="KW-0378">Hydrolase</keyword>
<evidence type="ECO:0000259" key="5">
    <source>
        <dbReference type="Pfam" id="PF24827"/>
    </source>
</evidence>
<evidence type="ECO:0000256" key="2">
    <source>
        <dbReference type="ARBA" id="ARBA00022723"/>
    </source>
</evidence>
<sequence length="350" mass="37511">MPDRQAPFEIAGETVPAGTRRALTLDLPGQSAYTPLSMPIYVVHGRTAGPTLFLSAAIHGDEITGIDVIRRVLRTKALARMRGTLICAPIVNVFGYSNHTRYLPDRRDLNRSFPGSATGSLAARVAHVFITEVVRRASHGIDLHSGANNRTNLPHIRADLDDPETERLARAFGTPIAINANLRDGSLRQAARDLGVPILLYEAGEALRFDPLASRAGVRGVLGVMRALAMLPPEKKRKTPEVIEAVASAWVRAPCSGLLHSSVALGARVEKGGALGLVGDAFGEADTTVTSPYTGIVVGRTNLPVVNEGDALYHIARFNDSAGVESALETWQQDHIEGLTLADYVEPDLN</sequence>